<protein>
    <submittedName>
        <fullName evidence="8">MFS general substrate transporter</fullName>
    </submittedName>
</protein>
<dbReference type="EMBL" id="MU004190">
    <property type="protein sequence ID" value="KAF2494627.1"/>
    <property type="molecule type" value="Genomic_DNA"/>
</dbReference>
<feature type="transmembrane region" description="Helical" evidence="7">
    <location>
        <begin position="132"/>
        <end position="151"/>
    </location>
</feature>
<evidence type="ECO:0000256" key="6">
    <source>
        <dbReference type="ARBA" id="ARBA00037968"/>
    </source>
</evidence>
<evidence type="ECO:0000313" key="9">
    <source>
        <dbReference type="Proteomes" id="UP000799750"/>
    </source>
</evidence>
<dbReference type="AlphaFoldDB" id="A0A6A6QUM7"/>
<dbReference type="InterPro" id="IPR036259">
    <property type="entry name" value="MFS_trans_sf"/>
</dbReference>
<keyword evidence="5 7" id="KW-0472">Membrane</keyword>
<organism evidence="8 9">
    <name type="scientific">Lophium mytilinum</name>
    <dbReference type="NCBI Taxonomy" id="390894"/>
    <lineage>
        <taxon>Eukaryota</taxon>
        <taxon>Fungi</taxon>
        <taxon>Dikarya</taxon>
        <taxon>Ascomycota</taxon>
        <taxon>Pezizomycotina</taxon>
        <taxon>Dothideomycetes</taxon>
        <taxon>Pleosporomycetidae</taxon>
        <taxon>Mytilinidiales</taxon>
        <taxon>Mytilinidiaceae</taxon>
        <taxon>Lophium</taxon>
    </lineage>
</organism>
<feature type="transmembrane region" description="Helical" evidence="7">
    <location>
        <begin position="336"/>
        <end position="354"/>
    </location>
</feature>
<name>A0A6A6QUM7_9PEZI</name>
<dbReference type="PANTHER" id="PTHR43791:SF15">
    <property type="entry name" value="TRANSPORTER SEO1-RELATED"/>
    <property type="match status" value="1"/>
</dbReference>
<keyword evidence="2" id="KW-0813">Transport</keyword>
<feature type="transmembrane region" description="Helical" evidence="7">
    <location>
        <begin position="197"/>
        <end position="217"/>
    </location>
</feature>
<keyword evidence="4 7" id="KW-1133">Transmembrane helix</keyword>
<keyword evidence="9" id="KW-1185">Reference proteome</keyword>
<evidence type="ECO:0000256" key="5">
    <source>
        <dbReference type="ARBA" id="ARBA00023136"/>
    </source>
</evidence>
<evidence type="ECO:0000256" key="2">
    <source>
        <dbReference type="ARBA" id="ARBA00022448"/>
    </source>
</evidence>
<feature type="transmembrane region" description="Helical" evidence="7">
    <location>
        <begin position="311"/>
        <end position="329"/>
    </location>
</feature>
<dbReference type="Gene3D" id="1.20.1250.20">
    <property type="entry name" value="MFS general substrate transporter like domains"/>
    <property type="match status" value="1"/>
</dbReference>
<dbReference type="GO" id="GO:0022857">
    <property type="term" value="F:transmembrane transporter activity"/>
    <property type="evidence" value="ECO:0007669"/>
    <property type="project" value="InterPro"/>
</dbReference>
<comment type="similarity">
    <text evidence="6">Belongs to the major facilitator superfamily. Allantoate permease family.</text>
</comment>
<dbReference type="FunFam" id="1.20.1250.20:FF:000065">
    <property type="entry name" value="Putative MFS pantothenate transporter"/>
    <property type="match status" value="1"/>
</dbReference>
<dbReference type="InterPro" id="IPR011701">
    <property type="entry name" value="MFS"/>
</dbReference>
<dbReference type="SUPFAM" id="SSF103473">
    <property type="entry name" value="MFS general substrate transporter"/>
    <property type="match status" value="1"/>
</dbReference>
<feature type="transmembrane region" description="Helical" evidence="7">
    <location>
        <begin position="266"/>
        <end position="291"/>
    </location>
</feature>
<sequence>MAIPKRSSRWYRIKWFTHEDTAEERKLILKLDLLIVPYAFLSYWVKYIDQANINNAYVGGLKEDLGFQGNQLVHLQTLYTLGAVLGQLPFLFLFPKIPMYLLIPSLDVIWGVFTLLQYRANSYAELAAYRFLVGWFEAAFFPAMHFIFGSWYRGDEIARRGGVFYVGLTLGTMTAGFIQAGASAKLNGLHGLAGWRWMYIICAIITIPIGLLGLVVLPGTPDKPNRLILTHNDIELASARLERAGHVLTGKVTWVTVVKLARSPRIWALLLLDVFFWNGSINTSTGGYLLWLKSLKRYSKSRLNELGTASPGLGIFYTLLVCFSSDLLLGPAWAITLAHTWNIIGLVILTIWDVPETAKWFAFMTTYSAVAMSSVLYGWINSQLKYSPAERSFTLLLSNALAQSTTAWTPLLTFKTVEAPRFKKGYPFVLANAVCLIVLAHLISWYIERKE</sequence>
<evidence type="ECO:0000313" key="8">
    <source>
        <dbReference type="EMBL" id="KAF2494627.1"/>
    </source>
</evidence>
<evidence type="ECO:0000256" key="1">
    <source>
        <dbReference type="ARBA" id="ARBA00004141"/>
    </source>
</evidence>
<proteinExistence type="inferred from homology"/>
<feature type="transmembrane region" description="Helical" evidence="7">
    <location>
        <begin position="73"/>
        <end position="94"/>
    </location>
</feature>
<feature type="transmembrane region" description="Helical" evidence="7">
    <location>
        <begin position="360"/>
        <end position="380"/>
    </location>
</feature>
<dbReference type="OrthoDB" id="3639251at2759"/>
<accession>A0A6A6QUM7</accession>
<dbReference type="GO" id="GO:0016020">
    <property type="term" value="C:membrane"/>
    <property type="evidence" value="ECO:0007669"/>
    <property type="project" value="UniProtKB-SubCell"/>
</dbReference>
<evidence type="ECO:0000256" key="7">
    <source>
        <dbReference type="SAM" id="Phobius"/>
    </source>
</evidence>
<dbReference type="Pfam" id="PF07690">
    <property type="entry name" value="MFS_1"/>
    <property type="match status" value="1"/>
</dbReference>
<feature type="transmembrane region" description="Helical" evidence="7">
    <location>
        <begin position="163"/>
        <end position="182"/>
    </location>
</feature>
<reference evidence="8" key="1">
    <citation type="journal article" date="2020" name="Stud. Mycol.">
        <title>101 Dothideomycetes genomes: a test case for predicting lifestyles and emergence of pathogens.</title>
        <authorList>
            <person name="Haridas S."/>
            <person name="Albert R."/>
            <person name="Binder M."/>
            <person name="Bloem J."/>
            <person name="Labutti K."/>
            <person name="Salamov A."/>
            <person name="Andreopoulos B."/>
            <person name="Baker S."/>
            <person name="Barry K."/>
            <person name="Bills G."/>
            <person name="Bluhm B."/>
            <person name="Cannon C."/>
            <person name="Castanera R."/>
            <person name="Culley D."/>
            <person name="Daum C."/>
            <person name="Ezra D."/>
            <person name="Gonzalez J."/>
            <person name="Henrissat B."/>
            <person name="Kuo A."/>
            <person name="Liang C."/>
            <person name="Lipzen A."/>
            <person name="Lutzoni F."/>
            <person name="Magnuson J."/>
            <person name="Mondo S."/>
            <person name="Nolan M."/>
            <person name="Ohm R."/>
            <person name="Pangilinan J."/>
            <person name="Park H.-J."/>
            <person name="Ramirez L."/>
            <person name="Alfaro M."/>
            <person name="Sun H."/>
            <person name="Tritt A."/>
            <person name="Yoshinaga Y."/>
            <person name="Zwiers L.-H."/>
            <person name="Turgeon B."/>
            <person name="Goodwin S."/>
            <person name="Spatafora J."/>
            <person name="Crous P."/>
            <person name="Grigoriev I."/>
        </authorList>
    </citation>
    <scope>NUCLEOTIDE SEQUENCE</scope>
    <source>
        <strain evidence="8">CBS 269.34</strain>
    </source>
</reference>
<comment type="subcellular location">
    <subcellularLocation>
        <location evidence="1">Membrane</location>
        <topology evidence="1">Multi-pass membrane protein</topology>
    </subcellularLocation>
</comment>
<evidence type="ECO:0000256" key="3">
    <source>
        <dbReference type="ARBA" id="ARBA00022692"/>
    </source>
</evidence>
<dbReference type="Proteomes" id="UP000799750">
    <property type="component" value="Unassembled WGS sequence"/>
</dbReference>
<gene>
    <name evidence="8" type="ORF">BU16DRAFT_539898</name>
</gene>
<evidence type="ECO:0000256" key="4">
    <source>
        <dbReference type="ARBA" id="ARBA00022989"/>
    </source>
</evidence>
<feature type="transmembrane region" description="Helical" evidence="7">
    <location>
        <begin position="426"/>
        <end position="447"/>
    </location>
</feature>
<feature type="transmembrane region" description="Helical" evidence="7">
    <location>
        <begin position="27"/>
        <end position="45"/>
    </location>
</feature>
<feature type="transmembrane region" description="Helical" evidence="7">
    <location>
        <begin position="101"/>
        <end position="120"/>
    </location>
</feature>
<dbReference type="PANTHER" id="PTHR43791">
    <property type="entry name" value="PERMEASE-RELATED"/>
    <property type="match status" value="1"/>
</dbReference>
<keyword evidence="3 7" id="KW-0812">Transmembrane</keyword>